<feature type="non-terminal residue" evidence="1">
    <location>
        <position position="1"/>
    </location>
</feature>
<dbReference type="EMBL" id="HACG01015749">
    <property type="protein sequence ID" value="CEK62614.1"/>
    <property type="molecule type" value="Transcribed_RNA"/>
</dbReference>
<name>A0A0B6Z1Z7_9EUPU</name>
<sequence>REKKEKLYVDNQNLSTRHEKKRKTRKLITGWSDNMAWLREEHRAEHGLR</sequence>
<accession>A0A0B6Z1Z7</accession>
<proteinExistence type="predicted"/>
<reference evidence="1" key="1">
    <citation type="submission" date="2014-12" db="EMBL/GenBank/DDBJ databases">
        <title>Insight into the proteome of Arion vulgaris.</title>
        <authorList>
            <person name="Aradska J."/>
            <person name="Bulat T."/>
            <person name="Smidak R."/>
            <person name="Sarate P."/>
            <person name="Gangsoo J."/>
            <person name="Sialana F."/>
            <person name="Bilban M."/>
            <person name="Lubec G."/>
        </authorList>
    </citation>
    <scope>NUCLEOTIDE SEQUENCE</scope>
    <source>
        <tissue evidence="1">Skin</tissue>
    </source>
</reference>
<evidence type="ECO:0000313" key="1">
    <source>
        <dbReference type="EMBL" id="CEK62614.1"/>
    </source>
</evidence>
<organism evidence="1">
    <name type="scientific">Arion vulgaris</name>
    <dbReference type="NCBI Taxonomy" id="1028688"/>
    <lineage>
        <taxon>Eukaryota</taxon>
        <taxon>Metazoa</taxon>
        <taxon>Spiralia</taxon>
        <taxon>Lophotrochozoa</taxon>
        <taxon>Mollusca</taxon>
        <taxon>Gastropoda</taxon>
        <taxon>Heterobranchia</taxon>
        <taxon>Euthyneura</taxon>
        <taxon>Panpulmonata</taxon>
        <taxon>Eupulmonata</taxon>
        <taxon>Stylommatophora</taxon>
        <taxon>Helicina</taxon>
        <taxon>Arionoidea</taxon>
        <taxon>Arionidae</taxon>
        <taxon>Arion</taxon>
    </lineage>
</organism>
<gene>
    <name evidence="1" type="primary">ORF45641</name>
</gene>
<dbReference type="AlphaFoldDB" id="A0A0B6Z1Z7"/>
<protein>
    <submittedName>
        <fullName evidence="1">Uncharacterized protein</fullName>
    </submittedName>
</protein>